<feature type="region of interest" description="Disordered" evidence="5">
    <location>
        <begin position="266"/>
        <end position="332"/>
    </location>
</feature>
<feature type="compositionally biased region" description="Gly residues" evidence="5">
    <location>
        <begin position="293"/>
        <end position="305"/>
    </location>
</feature>
<dbReference type="NCBIfam" id="TIGR01128">
    <property type="entry name" value="holA"/>
    <property type="match status" value="1"/>
</dbReference>
<dbReference type="GO" id="GO:0006261">
    <property type="term" value="P:DNA-templated DNA replication"/>
    <property type="evidence" value="ECO:0007669"/>
    <property type="project" value="TreeGrafter"/>
</dbReference>
<dbReference type="EMBL" id="PPEA01000208">
    <property type="protein sequence ID" value="PQM48370.1"/>
    <property type="molecule type" value="Genomic_DNA"/>
</dbReference>
<dbReference type="GO" id="GO:0009360">
    <property type="term" value="C:DNA polymerase III complex"/>
    <property type="evidence" value="ECO:0007669"/>
    <property type="project" value="TreeGrafter"/>
</dbReference>
<evidence type="ECO:0000256" key="3">
    <source>
        <dbReference type="ARBA" id="ARBA00022705"/>
    </source>
</evidence>
<evidence type="ECO:0000256" key="4">
    <source>
        <dbReference type="ARBA" id="ARBA00022932"/>
    </source>
</evidence>
<dbReference type="InterPro" id="IPR027417">
    <property type="entry name" value="P-loop_NTPase"/>
</dbReference>
<keyword evidence="2" id="KW-0548">Nucleotidyltransferase</keyword>
<dbReference type="PANTHER" id="PTHR34388">
    <property type="entry name" value="DNA POLYMERASE III SUBUNIT DELTA"/>
    <property type="match status" value="1"/>
</dbReference>
<organism evidence="6 7">
    <name type="scientific">Mycobacterium talmoniae</name>
    <dbReference type="NCBI Taxonomy" id="1858794"/>
    <lineage>
        <taxon>Bacteria</taxon>
        <taxon>Bacillati</taxon>
        <taxon>Actinomycetota</taxon>
        <taxon>Actinomycetes</taxon>
        <taxon>Mycobacteriales</taxon>
        <taxon>Mycobacteriaceae</taxon>
        <taxon>Mycobacterium</taxon>
    </lineage>
</organism>
<protein>
    <submittedName>
        <fullName evidence="6">Putative ATP-dependent helicase DinG</fullName>
        <ecNumber evidence="6">3.6.4.12</ecNumber>
    </submittedName>
</protein>
<name>A0A2S8BNX4_9MYCO</name>
<comment type="caution">
    <text evidence="6">The sequence shown here is derived from an EMBL/GenBank/DDBJ whole genome shotgun (WGS) entry which is preliminary data.</text>
</comment>
<keyword evidence="1" id="KW-0808">Transferase</keyword>
<dbReference type="SUPFAM" id="SSF52540">
    <property type="entry name" value="P-loop containing nucleoside triphosphate hydrolases"/>
    <property type="match status" value="1"/>
</dbReference>
<keyword evidence="6" id="KW-0547">Nucleotide-binding</keyword>
<feature type="compositionally biased region" description="Basic and acidic residues" evidence="5">
    <location>
        <begin position="374"/>
        <end position="388"/>
    </location>
</feature>
<evidence type="ECO:0000313" key="6">
    <source>
        <dbReference type="EMBL" id="PQM48370.1"/>
    </source>
</evidence>
<dbReference type="Proteomes" id="UP000238296">
    <property type="component" value="Unassembled WGS sequence"/>
</dbReference>
<dbReference type="PANTHER" id="PTHR34388:SF1">
    <property type="entry name" value="DNA POLYMERASE III SUBUNIT DELTA"/>
    <property type="match status" value="1"/>
</dbReference>
<evidence type="ECO:0000256" key="2">
    <source>
        <dbReference type="ARBA" id="ARBA00022695"/>
    </source>
</evidence>
<dbReference type="InterPro" id="IPR005790">
    <property type="entry name" value="DNA_polIII_delta"/>
</dbReference>
<keyword evidence="3" id="KW-0235">DNA replication</keyword>
<evidence type="ECO:0000256" key="1">
    <source>
        <dbReference type="ARBA" id="ARBA00022679"/>
    </source>
</evidence>
<keyword evidence="6" id="KW-0347">Helicase</keyword>
<reference evidence="6 7" key="1">
    <citation type="journal article" date="2017" name="Int. J. Syst. Evol. Microbiol.">
        <title>Mycobacterium talmoniae sp. nov., a slowly growing mycobacterium isolated from human respiratory samples.</title>
        <authorList>
            <person name="Davidson R.M."/>
            <person name="DeGroote M.A."/>
            <person name="Marola J.L."/>
            <person name="Buss S."/>
            <person name="Jones V."/>
            <person name="McNeil M.R."/>
            <person name="Freifeld A.G."/>
            <person name="Elaine Epperson L."/>
            <person name="Hasan N.A."/>
            <person name="Jackson M."/>
            <person name="Iwen P.C."/>
            <person name="Salfinger M."/>
            <person name="Strong M."/>
        </authorList>
    </citation>
    <scope>NUCLEOTIDE SEQUENCE [LARGE SCALE GENOMIC DNA]</scope>
    <source>
        <strain evidence="6 7">ATCC BAA-2683</strain>
    </source>
</reference>
<evidence type="ECO:0000256" key="5">
    <source>
        <dbReference type="SAM" id="MobiDB-lite"/>
    </source>
</evidence>
<dbReference type="GO" id="GO:0003887">
    <property type="term" value="F:DNA-directed DNA polymerase activity"/>
    <property type="evidence" value="ECO:0007669"/>
    <property type="project" value="UniProtKB-KW"/>
</dbReference>
<proteinExistence type="predicted"/>
<dbReference type="NCBIfam" id="NF005918">
    <property type="entry name" value="PRK07914.1"/>
    <property type="match status" value="1"/>
</dbReference>
<gene>
    <name evidence="6" type="primary">dinG</name>
    <name evidence="6" type="ORF">C1Y40_01423</name>
</gene>
<sequence>MSQPVSPLHLVLGDEELLVERAVASVLRAVRAQAGADDIPVDRLRAGDVDTHELAELLSPSLFADERVVVLDAAGEAGKDAAALIASTAADMPSGTVLVVVHSGGGRAKALAGQLRDLGAQVHPCAKITKPSERADFVRAEFKALRVKATEETVTALLDAVGSDIRELASACSQLVADTGGHVDAAAVRRYHSGKAEVKGFDIADKAVVGDVAGAAEALRWAMLRGEPHVVLADALADALPRRPQFALLKGRRNYLCLNKVPRRHRGRRRGTAAGGAVQRRGGRRAGRDGRDQQGGFGDAVGGFDRGGRQPVAAERRSERRDRVDADRFGADDHHDVAQVDVGAGGGLTALRGPFVGKVRCRGNDPALPRAGRQRLDPALRPADERRG</sequence>
<dbReference type="Gene3D" id="3.40.50.300">
    <property type="entry name" value="P-loop containing nucleotide triphosphate hydrolases"/>
    <property type="match status" value="1"/>
</dbReference>
<dbReference type="GO" id="GO:0016787">
    <property type="term" value="F:hydrolase activity"/>
    <property type="evidence" value="ECO:0007669"/>
    <property type="project" value="UniProtKB-KW"/>
</dbReference>
<evidence type="ECO:0000313" key="7">
    <source>
        <dbReference type="Proteomes" id="UP000238296"/>
    </source>
</evidence>
<keyword evidence="4" id="KW-0239">DNA-directed DNA polymerase</keyword>
<accession>A0A2S8BNX4</accession>
<feature type="compositionally biased region" description="Basic and acidic residues" evidence="5">
    <location>
        <begin position="314"/>
        <end position="332"/>
    </location>
</feature>
<dbReference type="AlphaFoldDB" id="A0A2S8BNX4"/>
<dbReference type="EC" id="3.6.4.12" evidence="6"/>
<dbReference type="GO" id="GO:0003678">
    <property type="term" value="F:DNA helicase activity"/>
    <property type="evidence" value="ECO:0007669"/>
    <property type="project" value="UniProtKB-EC"/>
</dbReference>
<keyword evidence="6" id="KW-0067">ATP-binding</keyword>
<dbReference type="GO" id="GO:0003677">
    <property type="term" value="F:DNA binding"/>
    <property type="evidence" value="ECO:0007669"/>
    <property type="project" value="InterPro"/>
</dbReference>
<keyword evidence="6" id="KW-0378">Hydrolase</keyword>
<feature type="region of interest" description="Disordered" evidence="5">
    <location>
        <begin position="363"/>
        <end position="388"/>
    </location>
</feature>